<dbReference type="GO" id="GO:0002188">
    <property type="term" value="P:translation reinitiation"/>
    <property type="evidence" value="ECO:0007669"/>
    <property type="project" value="TreeGrafter"/>
</dbReference>
<keyword evidence="5" id="KW-0396">Initiation factor</keyword>
<dbReference type="Gene3D" id="3.30.780.10">
    <property type="entry name" value="SUI1-like domain"/>
    <property type="match status" value="1"/>
</dbReference>
<feature type="domain" description="SUI1" evidence="4">
    <location>
        <begin position="48"/>
        <end position="111"/>
    </location>
</feature>
<dbReference type="CDD" id="cd11567">
    <property type="entry name" value="YciH_like"/>
    <property type="match status" value="1"/>
</dbReference>
<reference evidence="5 6" key="1">
    <citation type="submission" date="2009-02" db="EMBL/GenBank/DDBJ databases">
        <title>Sequencing of the draft genome and assembly of Lutiella nitroferrum 2002.</title>
        <authorList>
            <consortium name="US DOE Joint Genome Institute (JGI-PGF)"/>
            <person name="Lucas S."/>
            <person name="Copeland A."/>
            <person name="Lapidus A."/>
            <person name="Glavina del Rio T."/>
            <person name="Tice H."/>
            <person name="Bruce D."/>
            <person name="Goodwin L."/>
            <person name="Pitluck S."/>
            <person name="Larimer F."/>
            <person name="Land M.L."/>
            <person name="Hauser L."/>
            <person name="Coates J.D."/>
        </authorList>
    </citation>
    <scope>NUCLEOTIDE SEQUENCE [LARGE SCALE GENOMIC DNA]</scope>
    <source>
        <strain evidence="5 6">2002</strain>
    </source>
</reference>
<dbReference type="NCBIfam" id="TIGR01158">
    <property type="entry name" value="SUI1_rel"/>
    <property type="match status" value="1"/>
</dbReference>
<dbReference type="PIRSF" id="PIRSF037511">
    <property type="entry name" value="Transl_init_SUI1_pro"/>
    <property type="match status" value="1"/>
</dbReference>
<dbReference type="GO" id="GO:0006417">
    <property type="term" value="P:regulation of translation"/>
    <property type="evidence" value="ECO:0007669"/>
    <property type="project" value="UniProtKB-KW"/>
</dbReference>
<protein>
    <submittedName>
        <fullName evidence="5">Translation initiation factor SUI1</fullName>
    </submittedName>
</protein>
<dbReference type="FunFam" id="3.30.780.10:FF:000002">
    <property type="entry name" value="Stress response translation initiation inhibitor"/>
    <property type="match status" value="1"/>
</dbReference>
<keyword evidence="6" id="KW-1185">Reference proteome</keyword>
<name>B9Z0X0_9NEIS</name>
<evidence type="ECO:0000256" key="3">
    <source>
        <dbReference type="ARBA" id="ARBA00022917"/>
    </source>
</evidence>
<organism evidence="5 6">
    <name type="scientific">Pseudogulbenkiania ferrooxidans 2002</name>
    <dbReference type="NCBI Taxonomy" id="279714"/>
    <lineage>
        <taxon>Bacteria</taxon>
        <taxon>Pseudomonadati</taxon>
        <taxon>Pseudomonadota</taxon>
        <taxon>Betaproteobacteria</taxon>
        <taxon>Neisseriales</taxon>
        <taxon>Chromobacteriaceae</taxon>
        <taxon>Pseudogulbenkiania</taxon>
    </lineage>
</organism>
<dbReference type="InterPro" id="IPR036877">
    <property type="entry name" value="SUI1_dom_sf"/>
</dbReference>
<sequence length="119" mass="12563">MKNKGTGGLVYSTEHGRMCPVCRQPVDRCTCSSAETAPPSDGVVRIRRETKGRNGKGVTVVTGVPLEPAALASFAKQLRQACSSGGTLKDGVIEIQGDHVELVSKALEARGWRVKRSGG</sequence>
<comment type="caution">
    <text evidence="5">The sequence shown here is derived from an EMBL/GenBank/DDBJ whole genome shotgun (WGS) entry which is preliminary data.</text>
</comment>
<dbReference type="Pfam" id="PF01253">
    <property type="entry name" value="SUI1"/>
    <property type="match status" value="1"/>
</dbReference>
<evidence type="ECO:0000259" key="4">
    <source>
        <dbReference type="PROSITE" id="PS50296"/>
    </source>
</evidence>
<dbReference type="PANTHER" id="PTHR12789">
    <property type="entry name" value="DENSITY-REGULATED PROTEIN HOMOLOG"/>
    <property type="match status" value="1"/>
</dbReference>
<dbReference type="EMBL" id="ACIS01000002">
    <property type="protein sequence ID" value="EEG09726.1"/>
    <property type="molecule type" value="Genomic_DNA"/>
</dbReference>
<dbReference type="GO" id="GO:0001731">
    <property type="term" value="P:formation of translation preinitiation complex"/>
    <property type="evidence" value="ECO:0007669"/>
    <property type="project" value="TreeGrafter"/>
</dbReference>
<keyword evidence="2" id="KW-0810">Translation regulation</keyword>
<dbReference type="SUPFAM" id="SSF55159">
    <property type="entry name" value="eIF1-like"/>
    <property type="match status" value="1"/>
</dbReference>
<gene>
    <name evidence="5" type="ORF">FuraDRAFT_0742</name>
</gene>
<evidence type="ECO:0000313" key="5">
    <source>
        <dbReference type="EMBL" id="EEG09726.1"/>
    </source>
</evidence>
<dbReference type="GO" id="GO:0003729">
    <property type="term" value="F:mRNA binding"/>
    <property type="evidence" value="ECO:0007669"/>
    <property type="project" value="TreeGrafter"/>
</dbReference>
<evidence type="ECO:0000256" key="1">
    <source>
        <dbReference type="ARBA" id="ARBA00005422"/>
    </source>
</evidence>
<dbReference type="InterPro" id="IPR001950">
    <property type="entry name" value="SUI1"/>
</dbReference>
<dbReference type="GO" id="GO:0003743">
    <property type="term" value="F:translation initiation factor activity"/>
    <property type="evidence" value="ECO:0007669"/>
    <property type="project" value="UniProtKB-KW"/>
</dbReference>
<accession>B9Z0X0</accession>
<dbReference type="RefSeq" id="WP_008952762.1">
    <property type="nucleotide sequence ID" value="NZ_ACIS01000002.1"/>
</dbReference>
<dbReference type="NCBIfam" id="NF005297">
    <property type="entry name" value="PRK06824.1"/>
    <property type="match status" value="1"/>
</dbReference>
<evidence type="ECO:0000256" key="2">
    <source>
        <dbReference type="ARBA" id="ARBA00022845"/>
    </source>
</evidence>
<comment type="similarity">
    <text evidence="1">Belongs to the SUI1 family.</text>
</comment>
<dbReference type="Proteomes" id="UP000003165">
    <property type="component" value="Unassembled WGS sequence"/>
</dbReference>
<dbReference type="eggNOG" id="COG0023">
    <property type="taxonomic scope" value="Bacteria"/>
</dbReference>
<evidence type="ECO:0000313" key="6">
    <source>
        <dbReference type="Proteomes" id="UP000003165"/>
    </source>
</evidence>
<dbReference type="PANTHER" id="PTHR12789:SF0">
    <property type="entry name" value="DENSITY-REGULATED PROTEIN"/>
    <property type="match status" value="1"/>
</dbReference>
<dbReference type="InterPro" id="IPR005872">
    <property type="entry name" value="SUI1_arc_bac"/>
</dbReference>
<keyword evidence="3" id="KW-0648">Protein biosynthesis</keyword>
<proteinExistence type="inferred from homology"/>
<dbReference type="InterPro" id="IPR050318">
    <property type="entry name" value="DENR/SUI1_TIF"/>
</dbReference>
<dbReference type="AlphaFoldDB" id="B9Z0X0"/>
<dbReference type="PROSITE" id="PS50296">
    <property type="entry name" value="SUI1"/>
    <property type="match status" value="1"/>
</dbReference>